<dbReference type="Proteomes" id="UP000187203">
    <property type="component" value="Unassembled WGS sequence"/>
</dbReference>
<proteinExistence type="predicted"/>
<name>A0A1R3H9A3_9ROSI</name>
<protein>
    <submittedName>
        <fullName evidence="1">Uncharacterized protein</fullName>
    </submittedName>
</protein>
<gene>
    <name evidence="1" type="ORF">COLO4_30297</name>
</gene>
<comment type="caution">
    <text evidence="1">The sequence shown here is derived from an EMBL/GenBank/DDBJ whole genome shotgun (WGS) entry which is preliminary data.</text>
</comment>
<organism evidence="1 2">
    <name type="scientific">Corchorus olitorius</name>
    <dbReference type="NCBI Taxonomy" id="93759"/>
    <lineage>
        <taxon>Eukaryota</taxon>
        <taxon>Viridiplantae</taxon>
        <taxon>Streptophyta</taxon>
        <taxon>Embryophyta</taxon>
        <taxon>Tracheophyta</taxon>
        <taxon>Spermatophyta</taxon>
        <taxon>Magnoliopsida</taxon>
        <taxon>eudicotyledons</taxon>
        <taxon>Gunneridae</taxon>
        <taxon>Pentapetalae</taxon>
        <taxon>rosids</taxon>
        <taxon>malvids</taxon>
        <taxon>Malvales</taxon>
        <taxon>Malvaceae</taxon>
        <taxon>Grewioideae</taxon>
        <taxon>Apeibeae</taxon>
        <taxon>Corchorus</taxon>
    </lineage>
</organism>
<dbReference type="EMBL" id="AWUE01020701">
    <property type="protein sequence ID" value="OMO66880.1"/>
    <property type="molecule type" value="Genomic_DNA"/>
</dbReference>
<keyword evidence="2" id="KW-1185">Reference proteome</keyword>
<dbReference type="AlphaFoldDB" id="A0A1R3H9A3"/>
<reference evidence="2" key="1">
    <citation type="submission" date="2013-09" db="EMBL/GenBank/DDBJ databases">
        <title>Corchorus olitorius genome sequencing.</title>
        <authorList>
            <person name="Alam M."/>
            <person name="Haque M.S."/>
            <person name="Islam M.S."/>
            <person name="Emdad E.M."/>
            <person name="Islam M.M."/>
            <person name="Ahmed B."/>
            <person name="Halim A."/>
            <person name="Hossen Q.M.M."/>
            <person name="Hossain M.Z."/>
            <person name="Ahmed R."/>
            <person name="Khan M.M."/>
            <person name="Islam R."/>
            <person name="Rashid M.M."/>
            <person name="Khan S.A."/>
            <person name="Rahman M.S."/>
            <person name="Alam M."/>
            <person name="Yahiya A.S."/>
            <person name="Khan M.S."/>
            <person name="Azam M.S."/>
            <person name="Haque T."/>
            <person name="Lashkar M.Z.H."/>
            <person name="Akhand A.I."/>
            <person name="Morshed G."/>
            <person name="Roy S."/>
            <person name="Uddin K.S."/>
            <person name="Rabeya T."/>
            <person name="Hossain A.S."/>
            <person name="Chowdhury A."/>
            <person name="Snigdha A.R."/>
            <person name="Mortoza M.S."/>
            <person name="Matin S.A."/>
            <person name="Hoque S.M.E."/>
            <person name="Islam M.K."/>
            <person name="Roy D.K."/>
            <person name="Haider R."/>
            <person name="Moosa M.M."/>
            <person name="Elias S.M."/>
            <person name="Hasan A.M."/>
            <person name="Jahan S."/>
            <person name="Shafiuddin M."/>
            <person name="Mahmood N."/>
            <person name="Shommy N.S."/>
        </authorList>
    </citation>
    <scope>NUCLEOTIDE SEQUENCE [LARGE SCALE GENOMIC DNA]</scope>
    <source>
        <strain evidence="2">cv. O-4</strain>
    </source>
</reference>
<accession>A0A1R3H9A3</accession>
<evidence type="ECO:0000313" key="2">
    <source>
        <dbReference type="Proteomes" id="UP000187203"/>
    </source>
</evidence>
<sequence>MKIILCNHSKSKKNDDGSFSGLVKPSSSHVPLSKPLSNYRKALISVLNPNGIFIEDKALENALSDKTGVKFGDLLRDFGISEGDFDSLSRTTTENKYGDLHGLLVKKLLHLTEFFEYDEAHNGIKAGYQPSYQLAKWLVDSSYFWNLEERIDFIKRPHQGMDILASAREATANESRAVLSTFWSAYKTWARMRKKKLTDQRRQQAIDVVDVAVEIVKAFIMLIAKSKEDGYAIGKLRNYGWNGAGRATSDKILKLVGASARQSDDDYEG</sequence>
<dbReference type="OrthoDB" id="10648961at2759"/>
<evidence type="ECO:0000313" key="1">
    <source>
        <dbReference type="EMBL" id="OMO66880.1"/>
    </source>
</evidence>